<comment type="caution">
    <text evidence="1">The sequence shown here is derived from an EMBL/GenBank/DDBJ whole genome shotgun (WGS) entry which is preliminary data.</text>
</comment>
<sequence>MPAPTAAVLICGPMASGDSASTTHPVARLYQTIHQSPRGTAVVTPSHSPVLANAERPRLVIPTWGGDGELVNRPMRVGKMCTADAWRRRARCRSPGAQDFFHPPAQAESW</sequence>
<keyword evidence="2" id="KW-1185">Reference proteome</keyword>
<protein>
    <submittedName>
        <fullName evidence="1">Uncharacterized protein</fullName>
    </submittedName>
</protein>
<evidence type="ECO:0000313" key="1">
    <source>
        <dbReference type="EMBL" id="GCC31581.1"/>
    </source>
</evidence>
<evidence type="ECO:0000313" key="2">
    <source>
        <dbReference type="Proteomes" id="UP000287033"/>
    </source>
</evidence>
<dbReference type="AlphaFoldDB" id="A0A401SMH9"/>
<proteinExistence type="predicted"/>
<organism evidence="1 2">
    <name type="scientific">Chiloscyllium punctatum</name>
    <name type="common">Brownbanded bambooshark</name>
    <name type="synonym">Hemiscyllium punctatum</name>
    <dbReference type="NCBI Taxonomy" id="137246"/>
    <lineage>
        <taxon>Eukaryota</taxon>
        <taxon>Metazoa</taxon>
        <taxon>Chordata</taxon>
        <taxon>Craniata</taxon>
        <taxon>Vertebrata</taxon>
        <taxon>Chondrichthyes</taxon>
        <taxon>Elasmobranchii</taxon>
        <taxon>Galeomorphii</taxon>
        <taxon>Galeoidea</taxon>
        <taxon>Orectolobiformes</taxon>
        <taxon>Hemiscylliidae</taxon>
        <taxon>Chiloscyllium</taxon>
    </lineage>
</organism>
<accession>A0A401SMH9</accession>
<reference evidence="1 2" key="1">
    <citation type="journal article" date="2018" name="Nat. Ecol. Evol.">
        <title>Shark genomes provide insights into elasmobranch evolution and the origin of vertebrates.</title>
        <authorList>
            <person name="Hara Y"/>
            <person name="Yamaguchi K"/>
            <person name="Onimaru K"/>
            <person name="Kadota M"/>
            <person name="Koyanagi M"/>
            <person name="Keeley SD"/>
            <person name="Tatsumi K"/>
            <person name="Tanaka K"/>
            <person name="Motone F"/>
            <person name="Kageyama Y"/>
            <person name="Nozu R"/>
            <person name="Adachi N"/>
            <person name="Nishimura O"/>
            <person name="Nakagawa R"/>
            <person name="Tanegashima C"/>
            <person name="Kiyatake I"/>
            <person name="Matsumoto R"/>
            <person name="Murakumo K"/>
            <person name="Nishida K"/>
            <person name="Terakita A"/>
            <person name="Kuratani S"/>
            <person name="Sato K"/>
            <person name="Hyodo S Kuraku.S."/>
        </authorList>
    </citation>
    <scope>NUCLEOTIDE SEQUENCE [LARGE SCALE GENOMIC DNA]</scope>
</reference>
<gene>
    <name evidence="1" type="ORF">chiPu_0010041</name>
</gene>
<dbReference type="EMBL" id="BEZZ01000374">
    <property type="protein sequence ID" value="GCC31581.1"/>
    <property type="molecule type" value="Genomic_DNA"/>
</dbReference>
<dbReference type="Proteomes" id="UP000287033">
    <property type="component" value="Unassembled WGS sequence"/>
</dbReference>
<name>A0A401SMH9_CHIPU</name>